<evidence type="ECO:0000313" key="7">
    <source>
        <dbReference type="EMBL" id="ODM23901.1"/>
    </source>
</evidence>
<dbReference type="Pfam" id="PF00891">
    <property type="entry name" value="Methyltransf_2"/>
    <property type="match status" value="1"/>
</dbReference>
<dbReference type="InterPro" id="IPR036390">
    <property type="entry name" value="WH_DNA-bd_sf"/>
</dbReference>
<dbReference type="PANTHER" id="PTHR43712">
    <property type="entry name" value="PUTATIVE (AFU_ORTHOLOGUE AFUA_4G14580)-RELATED"/>
    <property type="match status" value="1"/>
</dbReference>
<dbReference type="GO" id="GO:0008171">
    <property type="term" value="F:O-methyltransferase activity"/>
    <property type="evidence" value="ECO:0007669"/>
    <property type="project" value="InterPro"/>
</dbReference>
<dbReference type="Gene3D" id="1.10.10.10">
    <property type="entry name" value="Winged helix-like DNA-binding domain superfamily/Winged helix DNA-binding domain"/>
    <property type="match status" value="1"/>
</dbReference>
<dbReference type="OrthoDB" id="1535081at2759"/>
<dbReference type="Gene3D" id="3.40.50.150">
    <property type="entry name" value="Vaccinia Virus protein VP39"/>
    <property type="match status" value="1"/>
</dbReference>
<dbReference type="SUPFAM" id="SSF46785">
    <property type="entry name" value="Winged helix' DNA-binding domain"/>
    <property type="match status" value="1"/>
</dbReference>
<evidence type="ECO:0000256" key="4">
    <source>
        <dbReference type="PIRSR" id="PIRSR005739-1"/>
    </source>
</evidence>
<organism evidence="7 8">
    <name type="scientific">Aspergillus cristatus</name>
    <name type="common">Chinese Fuzhuan brick tea-fermentation fungus</name>
    <name type="synonym">Eurotium cristatum</name>
    <dbReference type="NCBI Taxonomy" id="573508"/>
    <lineage>
        <taxon>Eukaryota</taxon>
        <taxon>Fungi</taxon>
        <taxon>Dikarya</taxon>
        <taxon>Ascomycota</taxon>
        <taxon>Pezizomycotina</taxon>
        <taxon>Eurotiomycetes</taxon>
        <taxon>Eurotiomycetidae</taxon>
        <taxon>Eurotiales</taxon>
        <taxon>Aspergillaceae</taxon>
        <taxon>Aspergillus</taxon>
        <taxon>Aspergillus subgen. Aspergillus</taxon>
    </lineage>
</organism>
<dbReference type="GO" id="GO:0032259">
    <property type="term" value="P:methylation"/>
    <property type="evidence" value="ECO:0007669"/>
    <property type="project" value="UniProtKB-KW"/>
</dbReference>
<dbReference type="EMBL" id="JXNT01000001">
    <property type="protein sequence ID" value="ODM23901.1"/>
    <property type="molecule type" value="Genomic_DNA"/>
</dbReference>
<keyword evidence="3" id="KW-0949">S-adenosyl-L-methionine</keyword>
<dbReference type="InterPro" id="IPR016461">
    <property type="entry name" value="COMT-like"/>
</dbReference>
<keyword evidence="8" id="KW-1185">Reference proteome</keyword>
<dbReference type="GO" id="GO:0044550">
    <property type="term" value="P:secondary metabolite biosynthetic process"/>
    <property type="evidence" value="ECO:0007669"/>
    <property type="project" value="UniProtKB-ARBA"/>
</dbReference>
<dbReference type="Proteomes" id="UP000094569">
    <property type="component" value="Unassembled WGS sequence"/>
</dbReference>
<name>A0A1E3BT08_ASPCR</name>
<proteinExistence type="predicted"/>
<keyword evidence="2" id="KW-0808">Transferase</keyword>
<feature type="active site" description="Proton acceptor" evidence="4">
    <location>
        <position position="303"/>
    </location>
</feature>
<keyword evidence="1" id="KW-0489">Methyltransferase</keyword>
<evidence type="ECO:0000259" key="6">
    <source>
        <dbReference type="Pfam" id="PF08100"/>
    </source>
</evidence>
<evidence type="ECO:0000259" key="5">
    <source>
        <dbReference type="Pfam" id="PF00891"/>
    </source>
</evidence>
<dbReference type="SUPFAM" id="SSF53335">
    <property type="entry name" value="S-adenosyl-L-methionine-dependent methyltransferases"/>
    <property type="match status" value="1"/>
</dbReference>
<dbReference type="VEuPathDB" id="FungiDB:SI65_01491"/>
<dbReference type="STRING" id="573508.A0A1E3BT08"/>
<dbReference type="PANTHER" id="PTHR43712:SF11">
    <property type="entry name" value="O-METHYLTRANSFERASE (AFU_ORTHOLOGUE AFUA_2G17820)-RELATED"/>
    <property type="match status" value="1"/>
</dbReference>
<accession>A0A1E3BT08</accession>
<feature type="domain" description="O-methyltransferase C-terminal" evidence="5">
    <location>
        <begin position="174"/>
        <end position="374"/>
    </location>
</feature>
<evidence type="ECO:0000256" key="3">
    <source>
        <dbReference type="ARBA" id="ARBA00022691"/>
    </source>
</evidence>
<dbReference type="PROSITE" id="PS51683">
    <property type="entry name" value="SAM_OMT_II"/>
    <property type="match status" value="1"/>
</dbReference>
<feature type="domain" description="O-methyltransferase dimerisation" evidence="6">
    <location>
        <begin position="60"/>
        <end position="133"/>
    </location>
</feature>
<dbReference type="PIRSF" id="PIRSF005739">
    <property type="entry name" value="O-mtase"/>
    <property type="match status" value="1"/>
</dbReference>
<dbReference type="GO" id="GO:0046983">
    <property type="term" value="F:protein dimerization activity"/>
    <property type="evidence" value="ECO:0007669"/>
    <property type="project" value="InterPro"/>
</dbReference>
<dbReference type="InterPro" id="IPR012967">
    <property type="entry name" value="COMT_dimerisation"/>
</dbReference>
<evidence type="ECO:0000256" key="1">
    <source>
        <dbReference type="ARBA" id="ARBA00022603"/>
    </source>
</evidence>
<reference evidence="7 8" key="1">
    <citation type="journal article" date="2016" name="BMC Genomics">
        <title>Comparative genomic and transcriptomic analyses of the Fuzhuan brick tea-fermentation fungus Aspergillus cristatus.</title>
        <authorList>
            <person name="Ge Y."/>
            <person name="Wang Y."/>
            <person name="Liu Y."/>
            <person name="Tan Y."/>
            <person name="Ren X."/>
            <person name="Zhang X."/>
            <person name="Hyde K.D."/>
            <person name="Liu Y."/>
            <person name="Liu Z."/>
        </authorList>
    </citation>
    <scope>NUCLEOTIDE SEQUENCE [LARGE SCALE GENOMIC DNA]</scope>
    <source>
        <strain evidence="7 8">GZAAS20.1005</strain>
    </source>
</reference>
<dbReference type="InterPro" id="IPR036388">
    <property type="entry name" value="WH-like_DNA-bd_sf"/>
</dbReference>
<dbReference type="InterPro" id="IPR001077">
    <property type="entry name" value="COMT_C"/>
</dbReference>
<dbReference type="InterPro" id="IPR029063">
    <property type="entry name" value="SAM-dependent_MTases_sf"/>
</dbReference>
<dbReference type="AlphaFoldDB" id="A0A1E3BT08"/>
<evidence type="ECO:0000256" key="2">
    <source>
        <dbReference type="ARBA" id="ARBA00022679"/>
    </source>
</evidence>
<sequence length="401" mass="44590">MSLSRLIESINTAAANTNSNNVDHNERKELLQACETLRSAYETPLDIVTRLYYSSPQAIVLRLGIDLKLFDAVVKLSDESTNGEVKAQQLADETGAEPLLLARIMRFLAAMGIVREVSKDSFTSTPSTAAFVSNSPFAAVVIHGTHFLTILSKLPEFYAQKGWKSPDDAHDGPFQFAMGTQSHYFDFLSSEPYYQKAFNTTMTASFRRKGQSWFSFFPVEEKLRVEDSTAPLLVDIGGGKGEDILAFRDKFPHLPGKIILQDLPVVVEGVQDTTPPVEVQGYNFFDKQPVKGGKAYYLRTVLHDWPDTQALQILARVREAMAPDSLLLINEVLVPETNRSLCSVVADLAMMTSYAALERTQAQFKALLSEAGFELVNIWRPEGAKVESSQQAVLLEARLKR</sequence>
<evidence type="ECO:0000313" key="8">
    <source>
        <dbReference type="Proteomes" id="UP000094569"/>
    </source>
</evidence>
<protein>
    <submittedName>
        <fullName evidence="7">Uncharacterized protein</fullName>
    </submittedName>
</protein>
<gene>
    <name evidence="7" type="ORF">SI65_01491</name>
</gene>
<dbReference type="Pfam" id="PF08100">
    <property type="entry name" value="Dimerisation"/>
    <property type="match status" value="1"/>
</dbReference>
<comment type="caution">
    <text evidence="7">The sequence shown here is derived from an EMBL/GenBank/DDBJ whole genome shotgun (WGS) entry which is preliminary data.</text>
</comment>